<dbReference type="Proteomes" id="UP001597183">
    <property type="component" value="Unassembled WGS sequence"/>
</dbReference>
<gene>
    <name evidence="2" type="ORF">ACFQ5G_17865</name>
</gene>
<protein>
    <submittedName>
        <fullName evidence="2">Uncharacterized protein</fullName>
    </submittedName>
</protein>
<organism evidence="2 3">
    <name type="scientific">Actinoplanes sichuanensis</name>
    <dbReference type="NCBI Taxonomy" id="512349"/>
    <lineage>
        <taxon>Bacteria</taxon>
        <taxon>Bacillati</taxon>
        <taxon>Actinomycetota</taxon>
        <taxon>Actinomycetes</taxon>
        <taxon>Micromonosporales</taxon>
        <taxon>Micromonosporaceae</taxon>
        <taxon>Actinoplanes</taxon>
    </lineage>
</organism>
<feature type="region of interest" description="Disordered" evidence="1">
    <location>
        <begin position="70"/>
        <end position="99"/>
    </location>
</feature>
<dbReference type="EMBL" id="JBHTMK010000022">
    <property type="protein sequence ID" value="MFD1367225.1"/>
    <property type="molecule type" value="Genomic_DNA"/>
</dbReference>
<comment type="caution">
    <text evidence="2">The sequence shown here is derived from an EMBL/GenBank/DDBJ whole genome shotgun (WGS) entry which is preliminary data.</text>
</comment>
<name>A0ABW4A8X3_9ACTN</name>
<dbReference type="RefSeq" id="WP_317794079.1">
    <property type="nucleotide sequence ID" value="NZ_AP028461.1"/>
</dbReference>
<proteinExistence type="predicted"/>
<keyword evidence="3" id="KW-1185">Reference proteome</keyword>
<evidence type="ECO:0000313" key="2">
    <source>
        <dbReference type="EMBL" id="MFD1367225.1"/>
    </source>
</evidence>
<evidence type="ECO:0000256" key="1">
    <source>
        <dbReference type="SAM" id="MobiDB-lite"/>
    </source>
</evidence>
<reference evidence="3" key="1">
    <citation type="journal article" date="2019" name="Int. J. Syst. Evol. Microbiol.">
        <title>The Global Catalogue of Microorganisms (GCM) 10K type strain sequencing project: providing services to taxonomists for standard genome sequencing and annotation.</title>
        <authorList>
            <consortium name="The Broad Institute Genomics Platform"/>
            <consortium name="The Broad Institute Genome Sequencing Center for Infectious Disease"/>
            <person name="Wu L."/>
            <person name="Ma J."/>
        </authorList>
    </citation>
    <scope>NUCLEOTIDE SEQUENCE [LARGE SCALE GENOMIC DNA]</scope>
    <source>
        <strain evidence="3">CCM 7526</strain>
    </source>
</reference>
<feature type="compositionally biased region" description="Polar residues" evidence="1">
    <location>
        <begin position="83"/>
        <end position="99"/>
    </location>
</feature>
<evidence type="ECO:0000313" key="3">
    <source>
        <dbReference type="Proteomes" id="UP001597183"/>
    </source>
</evidence>
<sequence>MTRDGRIGALGLRLRDPRIAGLAAVAIVDAKGNSTGYSLASGVPGERFLLAPDRAIITTEEFWVLQRALNGRAGSPRRPTDTPRCSQVSESSSAGAGVR</sequence>
<accession>A0ABW4A8X3</accession>